<protein>
    <recommendedName>
        <fullName evidence="6">BHLH domain-containing protein</fullName>
    </recommendedName>
</protein>
<feature type="domain" description="BHLH" evidence="6">
    <location>
        <begin position="336"/>
        <end position="386"/>
    </location>
</feature>
<organism evidence="7 8">
    <name type="scientific">Nyssa sinensis</name>
    <dbReference type="NCBI Taxonomy" id="561372"/>
    <lineage>
        <taxon>Eukaryota</taxon>
        <taxon>Viridiplantae</taxon>
        <taxon>Streptophyta</taxon>
        <taxon>Embryophyta</taxon>
        <taxon>Tracheophyta</taxon>
        <taxon>Spermatophyta</taxon>
        <taxon>Magnoliopsida</taxon>
        <taxon>eudicotyledons</taxon>
        <taxon>Gunneridae</taxon>
        <taxon>Pentapetalae</taxon>
        <taxon>asterids</taxon>
        <taxon>Cornales</taxon>
        <taxon>Nyssaceae</taxon>
        <taxon>Nyssa</taxon>
    </lineage>
</organism>
<gene>
    <name evidence="7" type="ORF">F0562_033050</name>
</gene>
<evidence type="ECO:0000313" key="7">
    <source>
        <dbReference type="EMBL" id="KAA8532833.1"/>
    </source>
</evidence>
<proteinExistence type="predicted"/>
<evidence type="ECO:0000256" key="2">
    <source>
        <dbReference type="ARBA" id="ARBA00023015"/>
    </source>
</evidence>
<evidence type="ECO:0000256" key="3">
    <source>
        <dbReference type="ARBA" id="ARBA00023163"/>
    </source>
</evidence>
<feature type="compositionally biased region" description="Basic and acidic residues" evidence="5">
    <location>
        <begin position="287"/>
        <end position="299"/>
    </location>
</feature>
<evidence type="ECO:0000259" key="6">
    <source>
        <dbReference type="PROSITE" id="PS50888"/>
    </source>
</evidence>
<evidence type="ECO:0000256" key="5">
    <source>
        <dbReference type="SAM" id="MobiDB-lite"/>
    </source>
</evidence>
<keyword evidence="3" id="KW-0804">Transcription</keyword>
<dbReference type="AlphaFoldDB" id="A0A5J5APA9"/>
<dbReference type="SMART" id="SM00353">
    <property type="entry name" value="HLH"/>
    <property type="match status" value="1"/>
</dbReference>
<dbReference type="InterPro" id="IPR036638">
    <property type="entry name" value="HLH_DNA-bd_sf"/>
</dbReference>
<dbReference type="Pfam" id="PF00010">
    <property type="entry name" value="HLH"/>
    <property type="match status" value="1"/>
</dbReference>
<feature type="region of interest" description="Disordered" evidence="5">
    <location>
        <begin position="215"/>
        <end position="274"/>
    </location>
</feature>
<dbReference type="Proteomes" id="UP000325577">
    <property type="component" value="Linkage Group LG19"/>
</dbReference>
<keyword evidence="2" id="KW-0805">Transcription regulation</keyword>
<dbReference type="PANTHER" id="PTHR12565">
    <property type="entry name" value="STEROL REGULATORY ELEMENT-BINDING PROTEIN"/>
    <property type="match status" value="1"/>
</dbReference>
<sequence length="502" mass="54303">MDMGGKDKFEPEKRNEDTINYHSSSMSSDWSFGSTNLINTSMGLISAGNPMEFSKGDLIESCSSASLVDSFCPPIWDLLNNSQNLGLCNINSQNNASPSNTMGIKKGGLGPFRTGVERILDMGWNPPNSMLKGGMFSPISQFPADSGFIERAARFSCFSGGNLGDMINPFNFPDSMNPYSTGRAMMQGPQEVFAQNGLKSVSGGVSQKNEVNMAETEASKDVSLSVDHGPTEANFSGGGGEEEPSMTEGTCGEPSSTKGFGSKKRKRSGQNTELDIIKEAPLTSCDTTKDNTEIQHKGDQNPASTINKPSGKHVRQGSEASDSKEEYIHVRARRGRATNSHSLAERVRREKISERMKFLQDLVPGCNKVTGKAVMLDEIINYVQSLQRQVEFLSMKLATVNPRLDFNIEGLLTKDIHQSRAGPSSTLGFTPDMTIPFPSLHPSQPGLIQAGLPGYKEPTPQVPSVWEDELNNVVQMGFNSSAPLNSQDLSGSLPPGQAKVEL</sequence>
<comment type="subcellular location">
    <subcellularLocation>
        <location evidence="1">Nucleus</location>
    </subcellularLocation>
</comment>
<dbReference type="SUPFAM" id="SSF47459">
    <property type="entry name" value="HLH, helix-loop-helix DNA-binding domain"/>
    <property type="match status" value="1"/>
</dbReference>
<feature type="region of interest" description="Disordered" evidence="5">
    <location>
        <begin position="1"/>
        <end position="21"/>
    </location>
</feature>
<dbReference type="EMBL" id="CM018042">
    <property type="protein sequence ID" value="KAA8532833.1"/>
    <property type="molecule type" value="Genomic_DNA"/>
</dbReference>
<evidence type="ECO:0000313" key="8">
    <source>
        <dbReference type="Proteomes" id="UP000325577"/>
    </source>
</evidence>
<name>A0A5J5APA9_9ASTE</name>
<dbReference type="CDD" id="cd18919">
    <property type="entry name" value="bHLH_AtBPE_like"/>
    <property type="match status" value="1"/>
</dbReference>
<reference evidence="7 8" key="1">
    <citation type="submission" date="2019-09" db="EMBL/GenBank/DDBJ databases">
        <title>A chromosome-level genome assembly of the Chinese tupelo Nyssa sinensis.</title>
        <authorList>
            <person name="Yang X."/>
            <person name="Kang M."/>
            <person name="Yang Y."/>
            <person name="Xiong H."/>
            <person name="Wang M."/>
            <person name="Zhang Z."/>
            <person name="Wang Z."/>
            <person name="Wu H."/>
            <person name="Ma T."/>
            <person name="Liu J."/>
            <person name="Xi Z."/>
        </authorList>
    </citation>
    <scope>NUCLEOTIDE SEQUENCE [LARGE SCALE GENOMIC DNA]</scope>
    <source>
        <strain evidence="7">J267</strain>
        <tissue evidence="7">Leaf</tissue>
    </source>
</reference>
<accession>A0A5J5APA9</accession>
<keyword evidence="4" id="KW-0539">Nucleus</keyword>
<feature type="compositionally biased region" description="Basic and acidic residues" evidence="5">
    <location>
        <begin position="1"/>
        <end position="19"/>
    </location>
</feature>
<dbReference type="GO" id="GO:0003700">
    <property type="term" value="F:DNA-binding transcription factor activity"/>
    <property type="evidence" value="ECO:0007669"/>
    <property type="project" value="TreeGrafter"/>
</dbReference>
<keyword evidence="8" id="KW-1185">Reference proteome</keyword>
<feature type="region of interest" description="Disordered" evidence="5">
    <location>
        <begin position="286"/>
        <end position="324"/>
    </location>
</feature>
<dbReference type="InterPro" id="IPR024097">
    <property type="entry name" value="bHLH_ZIP_TF"/>
</dbReference>
<dbReference type="Gene3D" id="4.10.280.10">
    <property type="entry name" value="Helix-loop-helix DNA-binding domain"/>
    <property type="match status" value="1"/>
</dbReference>
<dbReference type="FunFam" id="4.10.280.10:FF:000002">
    <property type="entry name" value="Basic helix-loop-helix transcription factor"/>
    <property type="match status" value="1"/>
</dbReference>
<evidence type="ECO:0000256" key="1">
    <source>
        <dbReference type="ARBA" id="ARBA00004123"/>
    </source>
</evidence>
<dbReference type="GO" id="GO:0046983">
    <property type="term" value="F:protein dimerization activity"/>
    <property type="evidence" value="ECO:0007669"/>
    <property type="project" value="InterPro"/>
</dbReference>
<dbReference type="PANTHER" id="PTHR12565:SF459">
    <property type="entry name" value="BHLH DOMAIN-CONTAINING PROTEIN"/>
    <property type="match status" value="1"/>
</dbReference>
<dbReference type="InterPro" id="IPR011598">
    <property type="entry name" value="bHLH_dom"/>
</dbReference>
<dbReference type="PROSITE" id="PS50888">
    <property type="entry name" value="BHLH"/>
    <property type="match status" value="1"/>
</dbReference>
<dbReference type="OrthoDB" id="1923196at2759"/>
<evidence type="ECO:0000256" key="4">
    <source>
        <dbReference type="ARBA" id="ARBA00023242"/>
    </source>
</evidence>
<dbReference type="GO" id="GO:0005634">
    <property type="term" value="C:nucleus"/>
    <property type="evidence" value="ECO:0007669"/>
    <property type="project" value="UniProtKB-SubCell"/>
</dbReference>